<dbReference type="Gene3D" id="3.40.50.300">
    <property type="entry name" value="P-loop containing nucleotide triphosphate hydrolases"/>
    <property type="match status" value="1"/>
</dbReference>
<protein>
    <submittedName>
        <fullName evidence="3">Large Terminase</fullName>
    </submittedName>
</protein>
<evidence type="ECO:0000313" key="3">
    <source>
        <dbReference type="EMBL" id="DAE12023.1"/>
    </source>
</evidence>
<feature type="domain" description="Terminase large subunit-like endonuclease" evidence="2">
    <location>
        <begin position="269"/>
        <end position="540"/>
    </location>
</feature>
<feature type="domain" description="Terminase large subunit-like ATPase" evidence="1">
    <location>
        <begin position="80"/>
        <end position="251"/>
    </location>
</feature>
<evidence type="ECO:0000259" key="2">
    <source>
        <dbReference type="Pfam" id="PF20441"/>
    </source>
</evidence>
<dbReference type="PANTHER" id="PTHR41287">
    <property type="match status" value="1"/>
</dbReference>
<dbReference type="Pfam" id="PF03354">
    <property type="entry name" value="TerL_ATPase"/>
    <property type="match status" value="1"/>
</dbReference>
<dbReference type="InterPro" id="IPR005021">
    <property type="entry name" value="Terminase_largesu-like"/>
</dbReference>
<dbReference type="InterPro" id="IPR046461">
    <property type="entry name" value="TerL_ATPase"/>
</dbReference>
<name>A0A8S5PYA4_9CAUD</name>
<dbReference type="Pfam" id="PF20441">
    <property type="entry name" value="TerL_nuclease"/>
    <property type="match status" value="1"/>
</dbReference>
<proteinExistence type="predicted"/>
<dbReference type="EMBL" id="BK015541">
    <property type="protein sequence ID" value="DAE12023.1"/>
    <property type="molecule type" value="Genomic_DNA"/>
</dbReference>
<organism evidence="3">
    <name type="scientific">Myoviridae sp. ctv9K3</name>
    <dbReference type="NCBI Taxonomy" id="2825203"/>
    <lineage>
        <taxon>Viruses</taxon>
        <taxon>Duplodnaviria</taxon>
        <taxon>Heunggongvirae</taxon>
        <taxon>Uroviricota</taxon>
        <taxon>Caudoviricetes</taxon>
    </lineage>
</organism>
<dbReference type="InterPro" id="IPR046462">
    <property type="entry name" value="TerL_nuclease"/>
</dbReference>
<reference evidence="3" key="1">
    <citation type="journal article" date="2021" name="Proc. Natl. Acad. Sci. U.S.A.">
        <title>A Catalog of Tens of Thousands of Viruses from Human Metagenomes Reveals Hidden Associations with Chronic Diseases.</title>
        <authorList>
            <person name="Tisza M.J."/>
            <person name="Buck C.B."/>
        </authorList>
    </citation>
    <scope>NUCLEOTIDE SEQUENCE</scope>
    <source>
        <strain evidence="3">Ctv9K3</strain>
    </source>
</reference>
<evidence type="ECO:0000259" key="1">
    <source>
        <dbReference type="Pfam" id="PF03354"/>
    </source>
</evidence>
<dbReference type="PANTHER" id="PTHR41287:SF1">
    <property type="entry name" value="PROTEIN YMFN"/>
    <property type="match status" value="1"/>
</dbReference>
<dbReference type="GO" id="GO:0004519">
    <property type="term" value="F:endonuclease activity"/>
    <property type="evidence" value="ECO:0007669"/>
    <property type="project" value="InterPro"/>
</dbReference>
<sequence length="556" mass="63550">MRNSPRVPYKNYIYEYYAKITSGEIVAGKWIKQIYKILVDGLENQEFFYNAKKANKAIKFIENFCHHSKGRSDLLKLELWQKAIVCAMFGIVDDQNIRIFREIFIVIGRKNGKSLFASAIIAYMAYLEPEYGQEIYCLAPKLDQAALVYDAFYKMVEAEDELKELAKKRRSDIYLEETNTTIKPIAFNAKKSDGFNPQLVICDEMAAWSGDGGLKQYEVMKSALGARRQPMILSISTAGYINDSIYDELMKRSTSFLKGSSKERRLLPFLYIIDDVEKWNDITELKKANPNMGVSVQEGFFKDEIAVAEGSLSKKAEFLTKYCNIKQNSSVAWLEYTLVDKASEESTLEDFRDCYAVGGIDLSQTTDLTAASIVVEKDGTLHAFTQFFMPRNRLESLQATDGVPYDVFVKKGVLTLSGDNYVDYKDVFNWYVELLNTYGIRVLQIGYDRYSAQYLIDDLKAYGFHTDDVYQGENLTPVIREFEGIIKDGNFKIASNNLLKSHFLNVALKQNLETRKFRPIKIEQRAHIDGFVSVIDAMTVRQKYNAELGELLKNAA</sequence>
<dbReference type="InterPro" id="IPR027417">
    <property type="entry name" value="P-loop_NTPase"/>
</dbReference>
<accession>A0A8S5PYA4</accession>